<organism evidence="2 3">
    <name type="scientific">Popillia japonica</name>
    <name type="common">Japanese beetle</name>
    <dbReference type="NCBI Taxonomy" id="7064"/>
    <lineage>
        <taxon>Eukaryota</taxon>
        <taxon>Metazoa</taxon>
        <taxon>Ecdysozoa</taxon>
        <taxon>Arthropoda</taxon>
        <taxon>Hexapoda</taxon>
        <taxon>Insecta</taxon>
        <taxon>Pterygota</taxon>
        <taxon>Neoptera</taxon>
        <taxon>Endopterygota</taxon>
        <taxon>Coleoptera</taxon>
        <taxon>Polyphaga</taxon>
        <taxon>Scarabaeiformia</taxon>
        <taxon>Scarabaeidae</taxon>
        <taxon>Rutelinae</taxon>
        <taxon>Popillia</taxon>
    </lineage>
</organism>
<sequence>MTGTIMREWLKELDRTEVPINWKANSKAWMTGTIMREWLKELDSKMQRQKRHILLFVDNACSHPKELHNTAHLYVYPLLFVDNACSHPKELHNTAHLYVYPLIRLYNKKF</sequence>
<dbReference type="GO" id="GO:0003676">
    <property type="term" value="F:nucleic acid binding"/>
    <property type="evidence" value="ECO:0007669"/>
    <property type="project" value="InterPro"/>
</dbReference>
<evidence type="ECO:0000259" key="1">
    <source>
        <dbReference type="Pfam" id="PF03184"/>
    </source>
</evidence>
<dbReference type="Proteomes" id="UP001458880">
    <property type="component" value="Unassembled WGS sequence"/>
</dbReference>
<keyword evidence="2" id="KW-0378">Hydrolase</keyword>
<comment type="caution">
    <text evidence="2">The sequence shown here is derived from an EMBL/GenBank/DDBJ whole genome shotgun (WGS) entry which is preliminary data.</text>
</comment>
<keyword evidence="3" id="KW-1185">Reference proteome</keyword>
<protein>
    <submittedName>
        <fullName evidence="2">DDE superfamily endonuclease</fullName>
    </submittedName>
</protein>
<name>A0AAW1IE13_POPJA</name>
<reference evidence="2 3" key="1">
    <citation type="journal article" date="2024" name="BMC Genomics">
        <title>De novo assembly and annotation of Popillia japonica's genome with initial clues to its potential as an invasive pest.</title>
        <authorList>
            <person name="Cucini C."/>
            <person name="Boschi S."/>
            <person name="Funari R."/>
            <person name="Cardaioli E."/>
            <person name="Iannotti N."/>
            <person name="Marturano G."/>
            <person name="Paoli F."/>
            <person name="Bruttini M."/>
            <person name="Carapelli A."/>
            <person name="Frati F."/>
            <person name="Nardi F."/>
        </authorList>
    </citation>
    <scope>NUCLEOTIDE SEQUENCE [LARGE SCALE GENOMIC DNA]</scope>
    <source>
        <strain evidence="2">DMR45628</strain>
    </source>
</reference>
<evidence type="ECO:0000313" key="3">
    <source>
        <dbReference type="Proteomes" id="UP001458880"/>
    </source>
</evidence>
<accession>A0AAW1IE13</accession>
<proteinExistence type="predicted"/>
<dbReference type="EMBL" id="JASPKY010000625">
    <property type="protein sequence ID" value="KAK9687774.1"/>
    <property type="molecule type" value="Genomic_DNA"/>
</dbReference>
<dbReference type="InterPro" id="IPR004875">
    <property type="entry name" value="DDE_SF_endonuclease_dom"/>
</dbReference>
<gene>
    <name evidence="2" type="ORF">QE152_g36016</name>
</gene>
<dbReference type="Pfam" id="PF03184">
    <property type="entry name" value="DDE_1"/>
    <property type="match status" value="1"/>
</dbReference>
<evidence type="ECO:0000313" key="2">
    <source>
        <dbReference type="EMBL" id="KAK9687774.1"/>
    </source>
</evidence>
<feature type="domain" description="DDE-1" evidence="1">
    <location>
        <begin position="13"/>
        <end position="67"/>
    </location>
</feature>
<keyword evidence="2" id="KW-0255">Endonuclease</keyword>
<dbReference type="AlphaFoldDB" id="A0AAW1IE13"/>
<keyword evidence="2" id="KW-0540">Nuclease</keyword>
<dbReference type="GO" id="GO:0004519">
    <property type="term" value="F:endonuclease activity"/>
    <property type="evidence" value="ECO:0007669"/>
    <property type="project" value="UniProtKB-KW"/>
</dbReference>